<accession>A0A7C2W6B5</accession>
<dbReference type="InterPro" id="IPR025877">
    <property type="entry name" value="MobA-like_NTP_Trfase"/>
</dbReference>
<comment type="caution">
    <text evidence="2">The sequence shown here is derived from an EMBL/GenBank/DDBJ whole genome shotgun (WGS) entry which is preliminary data.</text>
</comment>
<sequence>MGRVAGVILAAGASRRLGQPKQLLPLRGQPVLAHTVGVARRTRLDPLMIILGHAANEIRRQVDLTNLTVIENPDYAEGLSTSVRLALRHLPGDVEAVVFLLGDQPLVEPAVVDRLIAAFCECRALIVQPRYAEGRGNPVLIARALFPELERLTGDTGARPLLEHHADEVLLVDVRAHRRPADLDTWEDYERLQAEFERARRGDTGR</sequence>
<organism evidence="2">
    <name type="scientific">Thermorudis sp</name>
    <dbReference type="NCBI Taxonomy" id="1969470"/>
    <lineage>
        <taxon>Bacteria</taxon>
        <taxon>Pseudomonadati</taxon>
        <taxon>Thermomicrobiota</taxon>
        <taxon>Thermomicrobia</taxon>
        <taxon>Thermomicrobia incertae sedis</taxon>
        <taxon>Thermorudis</taxon>
    </lineage>
</organism>
<dbReference type="AlphaFoldDB" id="A0A7C2W6B5"/>
<dbReference type="PANTHER" id="PTHR43777">
    <property type="entry name" value="MOLYBDENUM COFACTOR CYTIDYLYLTRANSFERASE"/>
    <property type="match status" value="1"/>
</dbReference>
<evidence type="ECO:0000313" key="2">
    <source>
        <dbReference type="EMBL" id="HEX70087.1"/>
    </source>
</evidence>
<proteinExistence type="predicted"/>
<dbReference type="Gene3D" id="3.90.550.10">
    <property type="entry name" value="Spore Coat Polysaccharide Biosynthesis Protein SpsA, Chain A"/>
    <property type="match status" value="1"/>
</dbReference>
<dbReference type="CDD" id="cd04182">
    <property type="entry name" value="GT_2_like_f"/>
    <property type="match status" value="1"/>
</dbReference>
<keyword evidence="2" id="KW-0808">Transferase</keyword>
<dbReference type="InterPro" id="IPR029044">
    <property type="entry name" value="Nucleotide-diphossugar_trans"/>
</dbReference>
<dbReference type="SUPFAM" id="SSF53448">
    <property type="entry name" value="Nucleotide-diphospho-sugar transferases"/>
    <property type="match status" value="1"/>
</dbReference>
<gene>
    <name evidence="2" type="ORF">ENP13_02430</name>
</gene>
<protein>
    <submittedName>
        <fullName evidence="2">Nucleotidyltransferase family protein</fullName>
    </submittedName>
</protein>
<dbReference type="EMBL" id="DSID01000191">
    <property type="protein sequence ID" value="HEX70087.1"/>
    <property type="molecule type" value="Genomic_DNA"/>
</dbReference>
<dbReference type="PANTHER" id="PTHR43777:SF1">
    <property type="entry name" value="MOLYBDENUM COFACTOR CYTIDYLYLTRANSFERASE"/>
    <property type="match status" value="1"/>
</dbReference>
<name>A0A7C2W6B5_9BACT</name>
<dbReference type="GO" id="GO:0016779">
    <property type="term" value="F:nucleotidyltransferase activity"/>
    <property type="evidence" value="ECO:0007669"/>
    <property type="project" value="UniProtKB-ARBA"/>
</dbReference>
<dbReference type="Pfam" id="PF12804">
    <property type="entry name" value="NTP_transf_3"/>
    <property type="match status" value="1"/>
</dbReference>
<reference evidence="2" key="1">
    <citation type="journal article" date="2020" name="mSystems">
        <title>Genome- and Community-Level Interaction Insights into Carbon Utilization and Element Cycling Functions of Hydrothermarchaeota in Hydrothermal Sediment.</title>
        <authorList>
            <person name="Zhou Z."/>
            <person name="Liu Y."/>
            <person name="Xu W."/>
            <person name="Pan J."/>
            <person name="Luo Z.H."/>
            <person name="Li M."/>
        </authorList>
    </citation>
    <scope>NUCLEOTIDE SEQUENCE [LARGE SCALE GENOMIC DNA]</scope>
    <source>
        <strain evidence="2">SpSt-192</strain>
    </source>
</reference>
<evidence type="ECO:0000259" key="1">
    <source>
        <dbReference type="Pfam" id="PF12804"/>
    </source>
</evidence>
<feature type="domain" description="MobA-like NTP transferase" evidence="1">
    <location>
        <begin position="6"/>
        <end position="167"/>
    </location>
</feature>